<dbReference type="Proteomes" id="UP000286681">
    <property type="component" value="Unassembled WGS sequence"/>
</dbReference>
<evidence type="ECO:0000256" key="6">
    <source>
        <dbReference type="ARBA" id="ARBA00022989"/>
    </source>
</evidence>
<dbReference type="OrthoDB" id="9814523at2"/>
<feature type="transmembrane region" description="Helical" evidence="12">
    <location>
        <begin position="416"/>
        <end position="439"/>
    </location>
</feature>
<evidence type="ECO:0000256" key="10">
    <source>
        <dbReference type="ARBA" id="ARBA00023201"/>
    </source>
</evidence>
<evidence type="ECO:0000256" key="5">
    <source>
        <dbReference type="ARBA" id="ARBA00022692"/>
    </source>
</evidence>
<evidence type="ECO:0000256" key="3">
    <source>
        <dbReference type="ARBA" id="ARBA00022448"/>
    </source>
</evidence>
<feature type="transmembrane region" description="Helical" evidence="12">
    <location>
        <begin position="375"/>
        <end position="396"/>
    </location>
</feature>
<evidence type="ECO:0000256" key="8">
    <source>
        <dbReference type="ARBA" id="ARBA00023065"/>
    </source>
</evidence>
<protein>
    <submittedName>
        <fullName evidence="14">Sodium:solute symporter</fullName>
    </submittedName>
</protein>
<comment type="subcellular location">
    <subcellularLocation>
        <location evidence="1">Cell membrane</location>
        <topology evidence="1">Multi-pass membrane protein</topology>
    </subcellularLocation>
</comment>
<dbReference type="RefSeq" id="WP_075151727.1">
    <property type="nucleotide sequence ID" value="NZ_CP018820.1"/>
</dbReference>
<dbReference type="Gene3D" id="1.20.1730.10">
    <property type="entry name" value="Sodium/glucose cotransporter"/>
    <property type="match status" value="1"/>
</dbReference>
<dbReference type="NCBIfam" id="TIGR00813">
    <property type="entry name" value="sss"/>
    <property type="match status" value="1"/>
</dbReference>
<dbReference type="PROSITE" id="PS50283">
    <property type="entry name" value="NA_SOLUT_SYMP_3"/>
    <property type="match status" value="1"/>
</dbReference>
<feature type="transmembrane region" description="Helical" evidence="12">
    <location>
        <begin position="727"/>
        <end position="745"/>
    </location>
</feature>
<evidence type="ECO:0000256" key="2">
    <source>
        <dbReference type="ARBA" id="ARBA00006434"/>
    </source>
</evidence>
<evidence type="ECO:0000256" key="9">
    <source>
        <dbReference type="ARBA" id="ARBA00023136"/>
    </source>
</evidence>
<evidence type="ECO:0000256" key="7">
    <source>
        <dbReference type="ARBA" id="ARBA00023053"/>
    </source>
</evidence>
<dbReference type="EMBL" id="QQWO01000024">
    <property type="protein sequence ID" value="RSU99246.1"/>
    <property type="molecule type" value="Genomic_DNA"/>
</dbReference>
<dbReference type="AlphaFoldDB" id="A0A1L6JAT8"/>
<evidence type="ECO:0000313" key="17">
    <source>
        <dbReference type="Proteomes" id="UP000286681"/>
    </source>
</evidence>
<dbReference type="Proteomes" id="UP000185161">
    <property type="component" value="Chromosome"/>
</dbReference>
<keyword evidence="16" id="KW-1185">Reference proteome</keyword>
<feature type="transmembrane region" description="Helical" evidence="12">
    <location>
        <begin position="528"/>
        <end position="546"/>
    </location>
</feature>
<dbReference type="EMBL" id="CP018820">
    <property type="protein sequence ID" value="APR53049.1"/>
    <property type="molecule type" value="Genomic_DNA"/>
</dbReference>
<dbReference type="GO" id="GO:0015293">
    <property type="term" value="F:symporter activity"/>
    <property type="evidence" value="ECO:0007669"/>
    <property type="project" value="TreeGrafter"/>
</dbReference>
<dbReference type="Pfam" id="PF00474">
    <property type="entry name" value="SSF"/>
    <property type="match status" value="1"/>
</dbReference>
<keyword evidence="9 12" id="KW-0472">Membrane</keyword>
<reference evidence="15 17" key="3">
    <citation type="submission" date="2018-07" db="EMBL/GenBank/DDBJ databases">
        <title>Genomic and Epidemiologic Investigation of an Indolent Hospital Outbreak.</title>
        <authorList>
            <person name="Johnson R.C."/>
            <person name="Deming C."/>
            <person name="Conlan S."/>
            <person name="Zellmer C.J."/>
            <person name="Michelin A.V."/>
            <person name="Lee-Lin S."/>
            <person name="Thomas P.J."/>
            <person name="Park M."/>
            <person name="Weingarten R.A."/>
            <person name="Less J."/>
            <person name="Dekker J.P."/>
            <person name="Frank K.M."/>
            <person name="Musser K.A."/>
            <person name="Mcquiston J.R."/>
            <person name="Henderson D.K."/>
            <person name="Lau A.F."/>
            <person name="Palmore T.N."/>
            <person name="Segre J.A."/>
        </authorList>
    </citation>
    <scope>NUCLEOTIDE SEQUENCE [LARGE SCALE GENOMIC DNA]</scope>
    <source>
        <strain evidence="15 17">SK-NIH.Env10_0317</strain>
    </source>
</reference>
<feature type="transmembrane region" description="Helical" evidence="12">
    <location>
        <begin position="451"/>
        <end position="469"/>
    </location>
</feature>
<dbReference type="GO" id="GO:0005886">
    <property type="term" value="C:plasma membrane"/>
    <property type="evidence" value="ECO:0007669"/>
    <property type="project" value="UniProtKB-SubCell"/>
</dbReference>
<feature type="transmembrane region" description="Helical" evidence="12">
    <location>
        <begin position="702"/>
        <end position="720"/>
    </location>
</feature>
<keyword evidence="6 12" id="KW-1133">Transmembrane helix</keyword>
<dbReference type="InterPro" id="IPR001734">
    <property type="entry name" value="Na/solute_symporter"/>
</dbReference>
<evidence type="ECO:0000256" key="12">
    <source>
        <dbReference type="SAM" id="Phobius"/>
    </source>
</evidence>
<evidence type="ECO:0000256" key="1">
    <source>
        <dbReference type="ARBA" id="ARBA00004651"/>
    </source>
</evidence>
<dbReference type="PANTHER" id="PTHR42985">
    <property type="entry name" value="SODIUM-COUPLED MONOCARBOXYLATE TRANSPORTER"/>
    <property type="match status" value="1"/>
</dbReference>
<keyword evidence="10" id="KW-0739">Sodium transport</keyword>
<keyword evidence="13" id="KW-0732">Signal</keyword>
<evidence type="ECO:0000256" key="13">
    <source>
        <dbReference type="SAM" id="SignalP"/>
    </source>
</evidence>
<dbReference type="GO" id="GO:0006814">
    <property type="term" value="P:sodium ion transport"/>
    <property type="evidence" value="ECO:0007669"/>
    <property type="project" value="UniProtKB-KW"/>
</dbReference>
<feature type="transmembrane region" description="Helical" evidence="12">
    <location>
        <begin position="751"/>
        <end position="772"/>
    </location>
</feature>
<feature type="transmembrane region" description="Helical" evidence="12">
    <location>
        <begin position="567"/>
        <end position="593"/>
    </location>
</feature>
<keyword evidence="3" id="KW-0813">Transport</keyword>
<feature type="signal peptide" evidence="13">
    <location>
        <begin position="1"/>
        <end position="25"/>
    </location>
</feature>
<dbReference type="KEGG" id="skr:BRX40_11960"/>
<evidence type="ECO:0000313" key="14">
    <source>
        <dbReference type="EMBL" id="APR53049.1"/>
    </source>
</evidence>
<keyword evidence="8" id="KW-0406">Ion transport</keyword>
<feature type="transmembrane region" description="Helical" evidence="12">
    <location>
        <begin position="302"/>
        <end position="323"/>
    </location>
</feature>
<feature type="transmembrane region" description="Helical" evidence="12">
    <location>
        <begin position="481"/>
        <end position="501"/>
    </location>
</feature>
<feature type="transmembrane region" description="Helical" evidence="12">
    <location>
        <begin position="343"/>
        <end position="363"/>
    </location>
</feature>
<evidence type="ECO:0000256" key="11">
    <source>
        <dbReference type="RuleBase" id="RU362091"/>
    </source>
</evidence>
<dbReference type="STRING" id="93064.BRX40_11960"/>
<dbReference type="InterPro" id="IPR038377">
    <property type="entry name" value="Na/Glc_symporter_sf"/>
</dbReference>
<evidence type="ECO:0000256" key="4">
    <source>
        <dbReference type="ARBA" id="ARBA00022475"/>
    </source>
</evidence>
<name>A0A1L6JAT8_9SPHN</name>
<feature type="transmembrane region" description="Helical" evidence="12">
    <location>
        <begin position="625"/>
        <end position="651"/>
    </location>
</feature>
<organism evidence="14 16">
    <name type="scientific">Sphingomonas koreensis</name>
    <dbReference type="NCBI Taxonomy" id="93064"/>
    <lineage>
        <taxon>Bacteria</taxon>
        <taxon>Pseudomonadati</taxon>
        <taxon>Pseudomonadota</taxon>
        <taxon>Alphaproteobacteria</taxon>
        <taxon>Sphingomonadales</taxon>
        <taxon>Sphingomonadaceae</taxon>
        <taxon>Sphingomonas</taxon>
    </lineage>
</organism>
<sequence>MTARLLSWPLAVLLLVLTSLAPAMAGTGAPVSSKTSPLPALPDAGERIRLAGVDGQPVVLDGRRAFRLSADKRRWEPLRADALADLGEIAAASDGNRTVLIAGRGGVAERIVRLTIANDGLAVHPLAALPVPLHAAQAAIRDGSIWLAGLGPDGAARLYKASLSAPGRWAAQAAWPGGAAPVALGAQNKGVFVTLADGAQWRWFSDKGWRAGARAPAAIVPGSTRAIGQAYLLYLGSGADGATRLYSYSAITDAWAALGAPQAGMPQAAVSYGEGLLAARSNANGLAFTTTELVSERQSLALLDWLIIGVYMFGMLGVGFYFYRGAKNGSSNEFFLGSRSIPAWAAGISMFAGSISSISYLAIPAKAYETNWQYIMSKMSTIAGLIFVAIMIVPLFRRLNLVSVFNYLETRFHPSIRLLSSALWMLMQIGGRMGIVLFLPAMAIGTITDTNIVACIVVVGIFTIIYTALGGMKAVVWTDVFQVMVLTGGACFAIGFIIYQLGLMPVVETARAFEKTDMVNLSFDITQPTLWGFLILVLFDVVLTFPKDQVLMQRVLATPSEKEASRSVWVFAVVLLPSAFMFYIIGTVLFAYYRENPAQLNPMLPIDAVFPAFIGTELPAGVTGLIIAGLFAAAMGTLSGIINSVATLLSVDFYGKFRNPTQEQTVRFAEWMSVVVGLIGIGIAIILSRMDIHSLLDLTIELFGLLGGSCAGAYTLGMFTRRANWQGVAIGIVAASLLTLVVWIFGLIHPYWYLALAIMASIVIGYLASLLFPPPSHSLEGLTIYDKARKQAA</sequence>
<keyword evidence="4" id="KW-1003">Cell membrane</keyword>
<dbReference type="CDD" id="cd11495">
    <property type="entry name" value="SLC5sbd_NIS-like_u3"/>
    <property type="match status" value="1"/>
</dbReference>
<comment type="similarity">
    <text evidence="2 11">Belongs to the sodium:solute symporter (SSF) (TC 2.A.21) family.</text>
</comment>
<gene>
    <name evidence="14" type="ORF">BRX40_11960</name>
    <name evidence="15" type="ORF">CA257_20280</name>
</gene>
<feature type="transmembrane region" description="Helical" evidence="12">
    <location>
        <begin position="671"/>
        <end position="690"/>
    </location>
</feature>
<accession>A0A1L6JAT8</accession>
<dbReference type="GeneID" id="44133280"/>
<dbReference type="PANTHER" id="PTHR42985:SF40">
    <property type="entry name" value="LD47995P-RELATED"/>
    <property type="match status" value="1"/>
</dbReference>
<reference evidence="14" key="1">
    <citation type="submission" date="2016-12" db="EMBL/GenBank/DDBJ databases">
        <title>Whole genome sequencing of Sphingomonas koreensis.</title>
        <authorList>
            <person name="Conlan S."/>
            <person name="Thomas P.J."/>
            <person name="Mullikin J."/>
            <person name="Palmore T.N."/>
            <person name="Frank K.M."/>
            <person name="Segre J.A."/>
        </authorList>
    </citation>
    <scope>NUCLEOTIDE SEQUENCE</scope>
    <source>
        <strain evidence="14">ABOJV</strain>
    </source>
</reference>
<reference evidence="16" key="2">
    <citation type="submission" date="2016-12" db="EMBL/GenBank/DDBJ databases">
        <title>Whole genome sequencing of Sphingomonas sp. ABOJV.</title>
        <authorList>
            <person name="Conlan S."/>
            <person name="Thomas P.J."/>
            <person name="Mullikin J."/>
            <person name="Palmore T.N."/>
            <person name="Frank K.M."/>
            <person name="Segre J.A."/>
        </authorList>
    </citation>
    <scope>NUCLEOTIDE SEQUENCE [LARGE SCALE GENOMIC DNA]</scope>
    <source>
        <strain evidence="16">ABOJV</strain>
    </source>
</reference>
<evidence type="ECO:0000313" key="16">
    <source>
        <dbReference type="Proteomes" id="UP000185161"/>
    </source>
</evidence>
<proteinExistence type="inferred from homology"/>
<feature type="chain" id="PRO_5041797891" evidence="13">
    <location>
        <begin position="26"/>
        <end position="793"/>
    </location>
</feature>
<keyword evidence="5 12" id="KW-0812">Transmembrane</keyword>
<evidence type="ECO:0000313" key="15">
    <source>
        <dbReference type="EMBL" id="RSU99246.1"/>
    </source>
</evidence>
<keyword evidence="7" id="KW-0915">Sodium</keyword>
<dbReference type="InterPro" id="IPR051163">
    <property type="entry name" value="Sodium:Solute_Symporter_SSF"/>
</dbReference>